<evidence type="ECO:0000256" key="1">
    <source>
        <dbReference type="ARBA" id="ARBA00006817"/>
    </source>
</evidence>
<gene>
    <name evidence="3" type="ORF">HYN69_04110</name>
</gene>
<dbReference type="Proteomes" id="UP000244496">
    <property type="component" value="Chromosome"/>
</dbReference>
<dbReference type="RefSeq" id="WP_108434626.1">
    <property type="nucleotide sequence ID" value="NZ_CP028918.1"/>
</dbReference>
<dbReference type="InterPro" id="IPR023393">
    <property type="entry name" value="START-like_dom_sf"/>
</dbReference>
<dbReference type="Gene3D" id="3.30.530.20">
    <property type="match status" value="1"/>
</dbReference>
<evidence type="ECO:0000313" key="3">
    <source>
        <dbReference type="EMBL" id="AWB47801.1"/>
    </source>
</evidence>
<organism evidence="3 4">
    <name type="scientific">Paragemmobacter aquarius</name>
    <dbReference type="NCBI Taxonomy" id="2169400"/>
    <lineage>
        <taxon>Bacteria</taxon>
        <taxon>Pseudomonadati</taxon>
        <taxon>Pseudomonadota</taxon>
        <taxon>Alphaproteobacteria</taxon>
        <taxon>Rhodobacterales</taxon>
        <taxon>Paracoccaceae</taxon>
        <taxon>Paragemmobacter</taxon>
    </lineage>
</organism>
<dbReference type="EMBL" id="CP028918">
    <property type="protein sequence ID" value="AWB47801.1"/>
    <property type="molecule type" value="Genomic_DNA"/>
</dbReference>
<dbReference type="CDD" id="cd08896">
    <property type="entry name" value="SRPBCC_CalC_Aha1-like_3"/>
    <property type="match status" value="1"/>
</dbReference>
<dbReference type="OrthoDB" id="9805228at2"/>
<evidence type="ECO:0000313" key="4">
    <source>
        <dbReference type="Proteomes" id="UP000244496"/>
    </source>
</evidence>
<proteinExistence type="inferred from homology"/>
<evidence type="ECO:0000259" key="2">
    <source>
        <dbReference type="Pfam" id="PF08327"/>
    </source>
</evidence>
<keyword evidence="4" id="KW-1185">Reference proteome</keyword>
<feature type="domain" description="Activator of Hsp90 ATPase homologue 1/2-like C-terminal" evidence="2">
    <location>
        <begin position="25"/>
        <end position="159"/>
    </location>
</feature>
<dbReference type="AlphaFoldDB" id="A0A2S0UJ50"/>
<accession>A0A2S0UJ50</accession>
<dbReference type="InterPro" id="IPR013538">
    <property type="entry name" value="ASHA1/2-like_C"/>
</dbReference>
<dbReference type="Pfam" id="PF08327">
    <property type="entry name" value="AHSA1"/>
    <property type="match status" value="1"/>
</dbReference>
<reference evidence="3 4" key="1">
    <citation type="submission" date="2018-04" db="EMBL/GenBank/DDBJ databases">
        <title>Genome sequencing of Gemmobacter.</title>
        <authorList>
            <person name="Yi H."/>
            <person name="Baek M.-G."/>
        </authorList>
    </citation>
    <scope>NUCLEOTIDE SEQUENCE [LARGE SCALE GENOMIC DNA]</scope>
    <source>
        <strain evidence="3 4">HYN0069</strain>
    </source>
</reference>
<protein>
    <submittedName>
        <fullName evidence="3">Polyketide cyclase</fullName>
    </submittedName>
</protein>
<name>A0A2S0UJ50_9RHOB</name>
<dbReference type="SUPFAM" id="SSF55961">
    <property type="entry name" value="Bet v1-like"/>
    <property type="match status" value="1"/>
</dbReference>
<dbReference type="KEGG" id="geh:HYN69_04110"/>
<comment type="similarity">
    <text evidence="1">Belongs to the AHA1 family.</text>
</comment>
<sequence length="164" mass="18196">MIPTLDPAPTLDPSTDLSFTRTLAVPRALVWDCWTKPEHIPHFFIPAPNKVTAVDLDLRVGGRFNTTFDVDGNLMDNNGVYLEIVPQEKLVFTDAYSEGWKPAPEPFMTAILLLSDAPQGGTTYTAIARHRSPETAKTHKEMGFYDGWGTVVTQLETYAKGLMP</sequence>